<dbReference type="EMBL" id="LQRT01000003">
    <property type="protein sequence ID" value="KZS41844.1"/>
    <property type="molecule type" value="Genomic_DNA"/>
</dbReference>
<keyword evidence="1" id="KW-0732">Signal</keyword>
<protein>
    <recommendedName>
        <fullName evidence="4">Outer membrane protein beta-barrel domain-containing protein</fullName>
    </recommendedName>
</protein>
<feature type="chain" id="PRO_5007832847" description="Outer membrane protein beta-barrel domain-containing protein" evidence="1">
    <location>
        <begin position="24"/>
        <end position="217"/>
    </location>
</feature>
<reference evidence="2 3" key="1">
    <citation type="submission" date="2016-01" db="EMBL/GenBank/DDBJ databases">
        <title>The draft genome sequence of Aquimarina sp. RZW4-3-2.</title>
        <authorList>
            <person name="Wang Y."/>
        </authorList>
    </citation>
    <scope>NUCLEOTIDE SEQUENCE [LARGE SCALE GENOMIC DNA]</scope>
    <source>
        <strain evidence="2 3">RZW4-3-2</strain>
    </source>
</reference>
<dbReference type="Proteomes" id="UP000076715">
    <property type="component" value="Unassembled WGS sequence"/>
</dbReference>
<evidence type="ECO:0008006" key="4">
    <source>
        <dbReference type="Google" id="ProtNLM"/>
    </source>
</evidence>
<comment type="caution">
    <text evidence="2">The sequence shown here is derived from an EMBL/GenBank/DDBJ whole genome shotgun (WGS) entry which is preliminary data.</text>
</comment>
<dbReference type="AlphaFoldDB" id="A0A162CTA3"/>
<gene>
    <name evidence="2" type="ORF">AWE51_20840</name>
</gene>
<feature type="signal peptide" evidence="1">
    <location>
        <begin position="1"/>
        <end position="23"/>
    </location>
</feature>
<organism evidence="2 3">
    <name type="scientific">Aquimarina aggregata</name>
    <dbReference type="NCBI Taxonomy" id="1642818"/>
    <lineage>
        <taxon>Bacteria</taxon>
        <taxon>Pseudomonadati</taxon>
        <taxon>Bacteroidota</taxon>
        <taxon>Flavobacteriia</taxon>
        <taxon>Flavobacteriales</taxon>
        <taxon>Flavobacteriaceae</taxon>
        <taxon>Aquimarina</taxon>
    </lineage>
</organism>
<evidence type="ECO:0000313" key="2">
    <source>
        <dbReference type="EMBL" id="KZS41844.1"/>
    </source>
</evidence>
<dbReference type="STRING" id="1642818.AWE51_20840"/>
<accession>A0A162CTA3</accession>
<name>A0A162CTA3_9FLAO</name>
<keyword evidence="3" id="KW-1185">Reference proteome</keyword>
<sequence length="217" mass="24586">MKMKKLIIIISILTLANSYNCFSQEQKNNDYIEFNDRKNILHGVYLGVDVGYGQIDGGNKIFLAGTKLAYVANRTMELGVAVKTFYSPLKKVDRSLNRDFEIYGVYGGLHVENVLFNEKKIKLSIPFLIGLGYIELHRDSILTSNDMMLVFEPGINALFNLNKYIQFEGGVKYRYSTPIDPVPTVIENINGISINLGVKVGVFNLGKNRYKKELKDK</sequence>
<proteinExistence type="predicted"/>
<evidence type="ECO:0000256" key="1">
    <source>
        <dbReference type="SAM" id="SignalP"/>
    </source>
</evidence>
<evidence type="ECO:0000313" key="3">
    <source>
        <dbReference type="Proteomes" id="UP000076715"/>
    </source>
</evidence>